<dbReference type="GO" id="GO:0006611">
    <property type="term" value="P:protein export from nucleus"/>
    <property type="evidence" value="ECO:0007669"/>
    <property type="project" value="InterPro"/>
</dbReference>
<feature type="domain" description="Exportin-5 C-terminal" evidence="1">
    <location>
        <begin position="594"/>
        <end position="743"/>
    </location>
</feature>
<dbReference type="InterPro" id="IPR045065">
    <property type="entry name" value="XPO1/5"/>
</dbReference>
<dbReference type="EMBL" id="MCGO01000045">
    <property type="protein sequence ID" value="ORY38147.1"/>
    <property type="molecule type" value="Genomic_DNA"/>
</dbReference>
<dbReference type="AlphaFoldDB" id="A0A1Y2BU33"/>
<evidence type="ECO:0000259" key="1">
    <source>
        <dbReference type="Pfam" id="PF19273"/>
    </source>
</evidence>
<dbReference type="PANTHER" id="PTHR11223">
    <property type="entry name" value="EXPORTIN 1/5"/>
    <property type="match status" value="1"/>
</dbReference>
<comment type="caution">
    <text evidence="2">The sequence shown here is derived from an EMBL/GenBank/DDBJ whole genome shotgun (WGS) entry which is preliminary data.</text>
</comment>
<evidence type="ECO:0000313" key="2">
    <source>
        <dbReference type="EMBL" id="ORY38147.1"/>
    </source>
</evidence>
<dbReference type="GO" id="GO:0005634">
    <property type="term" value="C:nucleus"/>
    <property type="evidence" value="ECO:0007669"/>
    <property type="project" value="TreeGrafter"/>
</dbReference>
<dbReference type="GO" id="GO:0003723">
    <property type="term" value="F:RNA binding"/>
    <property type="evidence" value="ECO:0007669"/>
    <property type="project" value="TreeGrafter"/>
</dbReference>
<dbReference type="OrthoDB" id="2215036at2759"/>
<dbReference type="SUPFAM" id="SSF48371">
    <property type="entry name" value="ARM repeat"/>
    <property type="match status" value="1"/>
</dbReference>
<dbReference type="STRING" id="329046.A0A1Y2BU33"/>
<dbReference type="GO" id="GO:0042565">
    <property type="term" value="C:RNA nuclear export complex"/>
    <property type="evidence" value="ECO:0007669"/>
    <property type="project" value="TreeGrafter"/>
</dbReference>
<dbReference type="GO" id="GO:0006405">
    <property type="term" value="P:RNA export from nucleus"/>
    <property type="evidence" value="ECO:0007669"/>
    <property type="project" value="TreeGrafter"/>
</dbReference>
<dbReference type="InterPro" id="IPR011989">
    <property type="entry name" value="ARM-like"/>
</dbReference>
<keyword evidence="3" id="KW-1185">Reference proteome</keyword>
<organism evidence="2 3">
    <name type="scientific">Rhizoclosmatium globosum</name>
    <dbReference type="NCBI Taxonomy" id="329046"/>
    <lineage>
        <taxon>Eukaryota</taxon>
        <taxon>Fungi</taxon>
        <taxon>Fungi incertae sedis</taxon>
        <taxon>Chytridiomycota</taxon>
        <taxon>Chytridiomycota incertae sedis</taxon>
        <taxon>Chytridiomycetes</taxon>
        <taxon>Chytridiales</taxon>
        <taxon>Chytriomycetaceae</taxon>
        <taxon>Rhizoclosmatium</taxon>
    </lineage>
</organism>
<dbReference type="GO" id="GO:0005049">
    <property type="term" value="F:nuclear export signal receptor activity"/>
    <property type="evidence" value="ECO:0007669"/>
    <property type="project" value="InterPro"/>
</dbReference>
<dbReference type="InterPro" id="IPR045478">
    <property type="entry name" value="Exportin-5_C"/>
</dbReference>
<reference evidence="2 3" key="1">
    <citation type="submission" date="2016-07" db="EMBL/GenBank/DDBJ databases">
        <title>Pervasive Adenine N6-methylation of Active Genes in Fungi.</title>
        <authorList>
            <consortium name="DOE Joint Genome Institute"/>
            <person name="Mondo S.J."/>
            <person name="Dannebaum R.O."/>
            <person name="Kuo R.C."/>
            <person name="Labutti K."/>
            <person name="Haridas S."/>
            <person name="Kuo A."/>
            <person name="Salamov A."/>
            <person name="Ahrendt S.R."/>
            <person name="Lipzen A."/>
            <person name="Sullivan W."/>
            <person name="Andreopoulos W.B."/>
            <person name="Clum A."/>
            <person name="Lindquist E."/>
            <person name="Daum C."/>
            <person name="Ramamoorthy G.K."/>
            <person name="Gryganskyi A."/>
            <person name="Culley D."/>
            <person name="Magnuson J.K."/>
            <person name="James T.Y."/>
            <person name="O'Malley M.A."/>
            <person name="Stajich J.E."/>
            <person name="Spatafora J.W."/>
            <person name="Visel A."/>
            <person name="Grigoriev I.V."/>
        </authorList>
    </citation>
    <scope>NUCLEOTIDE SEQUENCE [LARGE SCALE GENOMIC DNA]</scope>
    <source>
        <strain evidence="2 3">JEL800</strain>
    </source>
</reference>
<name>A0A1Y2BU33_9FUNG</name>
<accession>A0A1Y2BU33</accession>
<protein>
    <recommendedName>
        <fullName evidence="1">Exportin-5 C-terminal domain-containing protein</fullName>
    </recommendedName>
</protein>
<sequence length="946" mass="106887">MTIALDSSALQQLTAALSAIHNPLTDNAIRAAAQQHIDSLKTSLAAFDLARLGLQLSTGNSDLSVRFFGLSLIEYVLRLAWDQLSLDQAHSLKSFLTLQQTGRITILRSAHLQNSHGDTFCYENSIAELRKKDLSVSLMAITVDSVVLNTVIRSDREATMNLIRADALQNEGWLHRIIKNFVALKQQEGNMEKLKLLSLDIISTVLQWIILEGVESTNVLPLVFELLGSPVHEERIAATECLASLFSRSSLVGEEKYWPVVVTPLFDTSYLLSAVFASILKLYQCNDWNQIYVALESRVLDEDGYEYLKRIADALAVFGERQLFYKQMVQKPVRFESYIELMYFFSVHPSRMVSSIVSPVWNDLASHEHFQTRFSFITPMAKQYDSMEFDNEHDKKACIDSNRVRYLDILKYFAAIQPFEVFSVVDAHIRALIFGSHEPSNRNGDNYIHNGLSNLIVGIEFGFLKSSGLIAIQFEQASTLIEHTIKYIPNVLDPDLKDRRLLAGVSGLFETLSAWTRKHFDGLEVFKLDLVLISMWQTLFDKFLEIIQSYVQSNMLLQFERIKLIEFLFALIHYSSKGFSEKSRVFSSIVEPAIHSLGDPAAWSAIPSQFRVNISVSENEKEAILKKSSSKLDLLSDSANFLEKTSNWIATIRETCYGLVGLMTGFGQKFYSIPNVSSIISNNVLSSTNFLDNKHWKSLLSTVIRPVLMNCPSTAHNEVLANIIPPFSEFIQARLDSEWKMLEVSKQGALVIASPDEDCVSNVFGGLLHIMRLKDTISCRKAIVTIIKAVPILMKTQNAAVFSFLGDSVMMSSLEVFHDGYFQEVHNEAISLMGEIYLALRGADFVSSSCDEFYRVADIRCQIHSGREIEKRTKRDFREFLKGIKGVECLHLHVLSSDFCEKTSVSEAFKQFDTKTKPKPQLVRNTRNRDVLDANDENVAVLEGLF</sequence>
<gene>
    <name evidence="2" type="ORF">BCR33DRAFT_769275</name>
</gene>
<dbReference type="Pfam" id="PF19273">
    <property type="entry name" value="Exportin-5"/>
    <property type="match status" value="1"/>
</dbReference>
<dbReference type="InterPro" id="IPR016024">
    <property type="entry name" value="ARM-type_fold"/>
</dbReference>
<dbReference type="GO" id="GO:0005737">
    <property type="term" value="C:cytoplasm"/>
    <property type="evidence" value="ECO:0007669"/>
    <property type="project" value="TreeGrafter"/>
</dbReference>
<proteinExistence type="predicted"/>
<dbReference type="PANTHER" id="PTHR11223:SF3">
    <property type="entry name" value="EXPORTIN-5"/>
    <property type="match status" value="1"/>
</dbReference>
<dbReference type="Gene3D" id="1.25.10.10">
    <property type="entry name" value="Leucine-rich Repeat Variant"/>
    <property type="match status" value="3"/>
</dbReference>
<dbReference type="Proteomes" id="UP000193642">
    <property type="component" value="Unassembled WGS sequence"/>
</dbReference>
<evidence type="ECO:0000313" key="3">
    <source>
        <dbReference type="Proteomes" id="UP000193642"/>
    </source>
</evidence>